<comment type="caution">
    <text evidence="4">The sequence shown here is derived from an EMBL/GenBank/DDBJ whole genome shotgun (WGS) entry which is preliminary data.</text>
</comment>
<dbReference type="PANTHER" id="PTHR22946">
    <property type="entry name" value="DIENELACTONE HYDROLASE DOMAIN-CONTAINING PROTEIN-RELATED"/>
    <property type="match status" value="1"/>
</dbReference>
<evidence type="ECO:0000259" key="3">
    <source>
        <dbReference type="Pfam" id="PF12146"/>
    </source>
</evidence>
<gene>
    <name evidence="4" type="ORF">AWC16_20755</name>
</gene>
<keyword evidence="2" id="KW-0378">Hydrolase</keyword>
<dbReference type="Proteomes" id="UP000193866">
    <property type="component" value="Unassembled WGS sequence"/>
</dbReference>
<evidence type="ECO:0000256" key="1">
    <source>
        <dbReference type="ARBA" id="ARBA00008645"/>
    </source>
</evidence>
<dbReference type="Gene3D" id="3.40.50.1820">
    <property type="entry name" value="alpha/beta hydrolase"/>
    <property type="match status" value="1"/>
</dbReference>
<name>A0A1X1YA52_9MYCO</name>
<evidence type="ECO:0000313" key="4">
    <source>
        <dbReference type="EMBL" id="ORW07890.1"/>
    </source>
</evidence>
<evidence type="ECO:0000313" key="5">
    <source>
        <dbReference type="Proteomes" id="UP000193866"/>
    </source>
</evidence>
<proteinExistence type="inferred from homology"/>
<accession>A0A1X1YA52</accession>
<dbReference type="EMBL" id="LQPG01000040">
    <property type="protein sequence ID" value="ORW07890.1"/>
    <property type="molecule type" value="Genomic_DNA"/>
</dbReference>
<sequence length="151" mass="16491">MPCVVMAHGVGLTRHDALSSYAEALTRAGVATLVYDHRYLGDSEGEPRQRVRMTEQLEDRLAAITFARTLDGIDPDRIIVWGFSLSGGTALQAAAADQHVAGAILLCPFLDGRWRTIHGMRIQPRNATWVTIRAMRDTLIPVSAKPVPMAA</sequence>
<evidence type="ECO:0000256" key="2">
    <source>
        <dbReference type="ARBA" id="ARBA00022801"/>
    </source>
</evidence>
<dbReference type="AlphaFoldDB" id="A0A1X1YA52"/>
<organism evidence="4 5">
    <name type="scientific">Mycolicibacter longobardus</name>
    <dbReference type="NCBI Taxonomy" id="1108812"/>
    <lineage>
        <taxon>Bacteria</taxon>
        <taxon>Bacillati</taxon>
        <taxon>Actinomycetota</taxon>
        <taxon>Actinomycetes</taxon>
        <taxon>Mycobacteriales</taxon>
        <taxon>Mycobacteriaceae</taxon>
        <taxon>Mycolicibacter</taxon>
    </lineage>
</organism>
<dbReference type="InterPro" id="IPR029058">
    <property type="entry name" value="AB_hydrolase_fold"/>
</dbReference>
<keyword evidence="5" id="KW-1185">Reference proteome</keyword>
<dbReference type="Pfam" id="PF12146">
    <property type="entry name" value="Hydrolase_4"/>
    <property type="match status" value="1"/>
</dbReference>
<dbReference type="InterPro" id="IPR022742">
    <property type="entry name" value="Hydrolase_4"/>
</dbReference>
<dbReference type="PANTHER" id="PTHR22946:SF9">
    <property type="entry name" value="POLYKETIDE TRANSFERASE AF380"/>
    <property type="match status" value="1"/>
</dbReference>
<dbReference type="SUPFAM" id="SSF53474">
    <property type="entry name" value="alpha/beta-Hydrolases"/>
    <property type="match status" value="1"/>
</dbReference>
<comment type="similarity">
    <text evidence="1">Belongs to the AB hydrolase superfamily.</text>
</comment>
<feature type="domain" description="Serine aminopeptidase S33" evidence="3">
    <location>
        <begin position="3"/>
        <end position="135"/>
    </location>
</feature>
<protein>
    <recommendedName>
        <fullName evidence="3">Serine aminopeptidase S33 domain-containing protein</fullName>
    </recommendedName>
</protein>
<dbReference type="GO" id="GO:0052689">
    <property type="term" value="F:carboxylic ester hydrolase activity"/>
    <property type="evidence" value="ECO:0007669"/>
    <property type="project" value="UniProtKB-ARBA"/>
</dbReference>
<dbReference type="InterPro" id="IPR050261">
    <property type="entry name" value="FrsA_esterase"/>
</dbReference>
<reference evidence="4 5" key="1">
    <citation type="submission" date="2016-01" db="EMBL/GenBank/DDBJ databases">
        <title>The new phylogeny of the genus Mycobacterium.</title>
        <authorList>
            <person name="Tarcisio F."/>
            <person name="Conor M."/>
            <person name="Antonella G."/>
            <person name="Elisabetta G."/>
            <person name="Giulia F.S."/>
            <person name="Sara T."/>
            <person name="Anna F."/>
            <person name="Clotilde B."/>
            <person name="Roberto B."/>
            <person name="Veronica D.S."/>
            <person name="Fabio R."/>
            <person name="Monica P."/>
            <person name="Olivier J."/>
            <person name="Enrico T."/>
            <person name="Nicola S."/>
        </authorList>
    </citation>
    <scope>NUCLEOTIDE SEQUENCE [LARGE SCALE GENOMIC DNA]</scope>
    <source>
        <strain evidence="4 5">DSM 45394</strain>
    </source>
</reference>